<keyword evidence="3" id="KW-1185">Reference proteome</keyword>
<evidence type="ECO:0000313" key="3">
    <source>
        <dbReference type="Proteomes" id="UP000009168"/>
    </source>
</evidence>
<protein>
    <submittedName>
        <fullName evidence="2">Uncharacterized protein</fullName>
    </submittedName>
</protein>
<evidence type="ECO:0000256" key="1">
    <source>
        <dbReference type="SAM" id="MobiDB-lite"/>
    </source>
</evidence>
<dbReference type="AlphaFoldDB" id="Q23HC0"/>
<proteinExistence type="predicted"/>
<dbReference type="InParanoid" id="Q23HC0"/>
<dbReference type="EMBL" id="GG662700">
    <property type="protein sequence ID" value="EAR95888.2"/>
    <property type="molecule type" value="Genomic_DNA"/>
</dbReference>
<gene>
    <name evidence="2" type="ORF">TTHERM_00816260</name>
</gene>
<evidence type="ECO:0000313" key="2">
    <source>
        <dbReference type="EMBL" id="EAR95888.2"/>
    </source>
</evidence>
<name>Q23HC0_TETTS</name>
<dbReference type="Proteomes" id="UP000009168">
    <property type="component" value="Unassembled WGS sequence"/>
</dbReference>
<dbReference type="RefSeq" id="XP_001016133.2">
    <property type="nucleotide sequence ID" value="XM_001016133.2"/>
</dbReference>
<feature type="region of interest" description="Disordered" evidence="1">
    <location>
        <begin position="336"/>
        <end position="379"/>
    </location>
</feature>
<organism evidence="2 3">
    <name type="scientific">Tetrahymena thermophila (strain SB210)</name>
    <dbReference type="NCBI Taxonomy" id="312017"/>
    <lineage>
        <taxon>Eukaryota</taxon>
        <taxon>Sar</taxon>
        <taxon>Alveolata</taxon>
        <taxon>Ciliophora</taxon>
        <taxon>Intramacronucleata</taxon>
        <taxon>Oligohymenophorea</taxon>
        <taxon>Hymenostomatida</taxon>
        <taxon>Tetrahymenina</taxon>
        <taxon>Tetrahymenidae</taxon>
        <taxon>Tetrahymena</taxon>
    </lineage>
</organism>
<feature type="compositionally biased region" description="Basic and acidic residues" evidence="1">
    <location>
        <begin position="364"/>
        <end position="379"/>
    </location>
</feature>
<dbReference type="KEGG" id="tet:TTHERM_00816260"/>
<accession>Q23HC0</accession>
<reference evidence="3" key="1">
    <citation type="journal article" date="2006" name="PLoS Biol.">
        <title>Macronuclear genome sequence of the ciliate Tetrahymena thermophila, a model eukaryote.</title>
        <authorList>
            <person name="Eisen J.A."/>
            <person name="Coyne R.S."/>
            <person name="Wu M."/>
            <person name="Wu D."/>
            <person name="Thiagarajan M."/>
            <person name="Wortman J.R."/>
            <person name="Badger J.H."/>
            <person name="Ren Q."/>
            <person name="Amedeo P."/>
            <person name="Jones K.M."/>
            <person name="Tallon L.J."/>
            <person name="Delcher A.L."/>
            <person name="Salzberg S.L."/>
            <person name="Silva J.C."/>
            <person name="Haas B.J."/>
            <person name="Majoros W.H."/>
            <person name="Farzad M."/>
            <person name="Carlton J.M."/>
            <person name="Smith R.K. Jr."/>
            <person name="Garg J."/>
            <person name="Pearlman R.E."/>
            <person name="Karrer K.M."/>
            <person name="Sun L."/>
            <person name="Manning G."/>
            <person name="Elde N.C."/>
            <person name="Turkewitz A.P."/>
            <person name="Asai D.J."/>
            <person name="Wilkes D.E."/>
            <person name="Wang Y."/>
            <person name="Cai H."/>
            <person name="Collins K."/>
            <person name="Stewart B.A."/>
            <person name="Lee S.R."/>
            <person name="Wilamowska K."/>
            <person name="Weinberg Z."/>
            <person name="Ruzzo W.L."/>
            <person name="Wloga D."/>
            <person name="Gaertig J."/>
            <person name="Frankel J."/>
            <person name="Tsao C.-C."/>
            <person name="Gorovsky M.A."/>
            <person name="Keeling P.J."/>
            <person name="Waller R.F."/>
            <person name="Patron N.J."/>
            <person name="Cherry J.M."/>
            <person name="Stover N.A."/>
            <person name="Krieger C.J."/>
            <person name="del Toro C."/>
            <person name="Ryder H.F."/>
            <person name="Williamson S.C."/>
            <person name="Barbeau R.A."/>
            <person name="Hamilton E.P."/>
            <person name="Orias E."/>
        </authorList>
    </citation>
    <scope>NUCLEOTIDE SEQUENCE [LARGE SCALE GENOMIC DNA]</scope>
    <source>
        <strain evidence="3">SB210</strain>
    </source>
</reference>
<dbReference type="HOGENOM" id="CLU_055556_0_0_1"/>
<dbReference type="GeneID" id="7825343"/>
<sequence>MQNRQKIKQRNKLQNKKKLLKLMEEKGYKLPKNKALYILAKREKIQEKSFLEKASDFLFTFGNEAFKEYYFFIQEQQNGSLLVFQKILINEYNANSFRNIQEFDDTEYIKKQIHLFSFIKKIIESLSQGISISNDQIDQFLKLIGDDDHSEGVLNNLNLIGNIAKAAAISGVSGFKQIISYTSLETFKIVNNALAKEGIKGFMSIGGKTFLQEGAKAAVAQAGKELTKGTVTQVTQNTVTIGKQVVKTGFSVSQLLKGLGIGIAVNVAVGGIKSVIKTKWLNEFEFICECDSEFNFEIIKDFSKFKQKFIDDSKNIEELYKEIIKFYEIPQSKRYSTNDNIKTPQDQEYKEQQQQNQNYNLTPQEDHLNSEQRENTPKT</sequence>